<name>A0ABW4AX58_9GAMM</name>
<feature type="compositionally biased region" description="Polar residues" evidence="1">
    <location>
        <begin position="389"/>
        <end position="398"/>
    </location>
</feature>
<keyword evidence="3" id="KW-0732">Signal</keyword>
<feature type="compositionally biased region" description="Polar residues" evidence="1">
    <location>
        <begin position="407"/>
        <end position="427"/>
    </location>
</feature>
<dbReference type="EMBL" id="JBHTMN010000004">
    <property type="protein sequence ID" value="MFD1382537.1"/>
    <property type="molecule type" value="Genomic_DNA"/>
</dbReference>
<evidence type="ECO:0000256" key="2">
    <source>
        <dbReference type="SAM" id="Phobius"/>
    </source>
</evidence>
<feature type="signal peptide" evidence="3">
    <location>
        <begin position="1"/>
        <end position="32"/>
    </location>
</feature>
<protein>
    <submittedName>
        <fullName evidence="5">BatD family protein</fullName>
    </submittedName>
</protein>
<evidence type="ECO:0000313" key="6">
    <source>
        <dbReference type="Proteomes" id="UP001597059"/>
    </source>
</evidence>
<accession>A0ABW4AX58</accession>
<keyword evidence="2" id="KW-0812">Transmembrane</keyword>
<organism evidence="5 6">
    <name type="scientific">Rhodanobacter aciditrophus</name>
    <dbReference type="NCBI Taxonomy" id="1623218"/>
    <lineage>
        <taxon>Bacteria</taxon>
        <taxon>Pseudomonadati</taxon>
        <taxon>Pseudomonadota</taxon>
        <taxon>Gammaproteobacteria</taxon>
        <taxon>Lysobacterales</taxon>
        <taxon>Rhodanobacteraceae</taxon>
        <taxon>Rhodanobacter</taxon>
    </lineage>
</organism>
<keyword evidence="2" id="KW-0472">Membrane</keyword>
<sequence>MVVRSRLYPTNPLLLTLLTLLALILWTPLATADEVTAALDKTTVAENEIVKLTVRANFSDTGSGPDFSALKRDFDVLSKSQNSQFSFNLGTNQALSFWVVSLKPKSVGTFEIPPIPVGDQESEPLFLEVRPARQMTDPNGNPLVMLRFKTDELQPYVQQQVILTLELYSAATLQNAKLTTPNHPNLLLERLSDDQIRYEEINGTSYQVLTREYVAFPQRSGTLELINQSVEGTLNTGSGRRLVSVKSTPITLDVLPIPASYGNTNWLPTDAVAVKSQLTTTLTDPRVGDTLNWNISLTAQGVLGEQLPTLSFDSTRAYKLYPTSPVFDSSKSSAGIMGRQSIDIEVVPTQAGELTLPPVTVTYWDPTERAIKTVTANTNTLEVAPLPNSIPQSDSSAPETEPAEVNTPESTAPTQSSQSVAPISLTKTKPPVPSIADPNEPAPMEVVIDTPESQSSWIVWLALGLIGIGAIGLIGAILIYKRKQIDSASNSVPTLQEFAPLTSNSEDAAFQQLLTSCRTNDLGRLRPCLLEWARHRWGDSTIRGVEDIKRLANNPRLTQLLMEAELVMYSNSAAHSWDGQALGDVLVEYATGQSKPSQASQLKTLYPNF</sequence>
<reference evidence="6" key="1">
    <citation type="journal article" date="2019" name="Int. J. Syst. Evol. Microbiol.">
        <title>The Global Catalogue of Microorganisms (GCM) 10K type strain sequencing project: providing services to taxonomists for standard genome sequencing and annotation.</title>
        <authorList>
            <consortium name="The Broad Institute Genomics Platform"/>
            <consortium name="The Broad Institute Genome Sequencing Center for Infectious Disease"/>
            <person name="Wu L."/>
            <person name="Ma J."/>
        </authorList>
    </citation>
    <scope>NUCLEOTIDE SEQUENCE [LARGE SCALE GENOMIC DNA]</scope>
    <source>
        <strain evidence="6">JCM 30774</strain>
    </source>
</reference>
<evidence type="ECO:0000256" key="3">
    <source>
        <dbReference type="SAM" id="SignalP"/>
    </source>
</evidence>
<dbReference type="Proteomes" id="UP001597059">
    <property type="component" value="Unassembled WGS sequence"/>
</dbReference>
<keyword evidence="6" id="KW-1185">Reference proteome</keyword>
<dbReference type="Pfam" id="PF13584">
    <property type="entry name" value="BatD"/>
    <property type="match status" value="2"/>
</dbReference>
<comment type="caution">
    <text evidence="5">The sequence shown here is derived from an EMBL/GenBank/DDBJ whole genome shotgun (WGS) entry which is preliminary data.</text>
</comment>
<dbReference type="InterPro" id="IPR025738">
    <property type="entry name" value="BatD"/>
</dbReference>
<dbReference type="RefSeq" id="WP_377365608.1">
    <property type="nucleotide sequence ID" value="NZ_JBHTMN010000004.1"/>
</dbReference>
<feature type="transmembrane region" description="Helical" evidence="2">
    <location>
        <begin position="457"/>
        <end position="480"/>
    </location>
</feature>
<dbReference type="InterPro" id="IPR057699">
    <property type="entry name" value="DUF7939"/>
</dbReference>
<evidence type="ECO:0000256" key="1">
    <source>
        <dbReference type="SAM" id="MobiDB-lite"/>
    </source>
</evidence>
<feature type="chain" id="PRO_5046872998" evidence="3">
    <location>
        <begin position="33"/>
        <end position="609"/>
    </location>
</feature>
<feature type="region of interest" description="Disordered" evidence="1">
    <location>
        <begin position="382"/>
        <end position="443"/>
    </location>
</feature>
<dbReference type="PANTHER" id="PTHR40940">
    <property type="entry name" value="PROTEIN BATD-RELATED"/>
    <property type="match status" value="1"/>
</dbReference>
<keyword evidence="2" id="KW-1133">Transmembrane helix</keyword>
<feature type="domain" description="DUF7939" evidence="4">
    <location>
        <begin position="506"/>
        <end position="588"/>
    </location>
</feature>
<evidence type="ECO:0000313" key="5">
    <source>
        <dbReference type="EMBL" id="MFD1382537.1"/>
    </source>
</evidence>
<dbReference type="Pfam" id="PF25607">
    <property type="entry name" value="DUF7939"/>
    <property type="match status" value="1"/>
</dbReference>
<proteinExistence type="predicted"/>
<gene>
    <name evidence="5" type="ORF">ACFQ45_04125</name>
</gene>
<evidence type="ECO:0000259" key="4">
    <source>
        <dbReference type="Pfam" id="PF25607"/>
    </source>
</evidence>
<dbReference type="PANTHER" id="PTHR40940:SF1">
    <property type="entry name" value="PROTEIN BATD"/>
    <property type="match status" value="1"/>
</dbReference>